<evidence type="ECO:0000313" key="2">
    <source>
        <dbReference type="EMBL" id="OSX68809.1"/>
    </source>
</evidence>
<dbReference type="Proteomes" id="UP000218209">
    <property type="component" value="Unassembled WGS sequence"/>
</dbReference>
<organism evidence="2 3">
    <name type="scientific">Porphyra umbilicalis</name>
    <name type="common">Purple laver</name>
    <name type="synonym">Red alga</name>
    <dbReference type="NCBI Taxonomy" id="2786"/>
    <lineage>
        <taxon>Eukaryota</taxon>
        <taxon>Rhodophyta</taxon>
        <taxon>Bangiophyceae</taxon>
        <taxon>Bangiales</taxon>
        <taxon>Bangiaceae</taxon>
        <taxon>Porphyra</taxon>
    </lineage>
</organism>
<protein>
    <recommendedName>
        <fullName evidence="4">Pherophorin domain-containing protein</fullName>
    </recommendedName>
</protein>
<dbReference type="AlphaFoldDB" id="A0A1X6NJM3"/>
<feature type="signal peptide" evidence="1">
    <location>
        <begin position="1"/>
        <end position="28"/>
    </location>
</feature>
<gene>
    <name evidence="2" type="ORF">BU14_2219s0001</name>
</gene>
<reference evidence="2 3" key="1">
    <citation type="submission" date="2017-03" db="EMBL/GenBank/DDBJ databases">
        <title>WGS assembly of Porphyra umbilicalis.</title>
        <authorList>
            <person name="Brawley S.H."/>
            <person name="Blouin N.A."/>
            <person name="Ficko-Blean E."/>
            <person name="Wheeler G.L."/>
            <person name="Lohr M."/>
            <person name="Goodson H.V."/>
            <person name="Jenkins J.W."/>
            <person name="Blaby-Haas C.E."/>
            <person name="Helliwell K.E."/>
            <person name="Chan C."/>
            <person name="Marriage T."/>
            <person name="Bhattacharya D."/>
            <person name="Klein A.S."/>
            <person name="Badis Y."/>
            <person name="Brodie J."/>
            <person name="Cao Y."/>
            <person name="Collen J."/>
            <person name="Dittami S.M."/>
            <person name="Gachon C.M."/>
            <person name="Green B.R."/>
            <person name="Karpowicz S."/>
            <person name="Kim J.W."/>
            <person name="Kudahl U."/>
            <person name="Lin S."/>
            <person name="Michel G."/>
            <person name="Mittag M."/>
            <person name="Olson B.J."/>
            <person name="Pangilinan J."/>
            <person name="Peng Y."/>
            <person name="Qiu H."/>
            <person name="Shu S."/>
            <person name="Singer J.T."/>
            <person name="Smith A.G."/>
            <person name="Sprecher B.N."/>
            <person name="Wagner V."/>
            <person name="Wang W."/>
            <person name="Wang Z.-Y."/>
            <person name="Yan J."/>
            <person name="Yarish C."/>
            <person name="Zoeuner-Riek S."/>
            <person name="Zhuang Y."/>
            <person name="Zou Y."/>
            <person name="Lindquist E.A."/>
            <person name="Grimwood J."/>
            <person name="Barry K."/>
            <person name="Rokhsar D.S."/>
            <person name="Schmutz J."/>
            <person name="Stiller J.W."/>
            <person name="Grossman A.R."/>
            <person name="Prochnik S.E."/>
        </authorList>
    </citation>
    <scope>NUCLEOTIDE SEQUENCE [LARGE SCALE GENOMIC DNA]</scope>
    <source>
        <strain evidence="2">4086291</strain>
    </source>
</reference>
<dbReference type="EMBL" id="KV920064">
    <property type="protein sequence ID" value="OSX68809.1"/>
    <property type="molecule type" value="Genomic_DNA"/>
</dbReference>
<evidence type="ECO:0000256" key="1">
    <source>
        <dbReference type="SAM" id="SignalP"/>
    </source>
</evidence>
<keyword evidence="3" id="KW-1185">Reference proteome</keyword>
<accession>A0A1X6NJM3</accession>
<name>A0A1X6NJM3_PORUM</name>
<keyword evidence="1" id="KW-0732">Signal</keyword>
<feature type="chain" id="PRO_5013276278" description="Pherophorin domain-containing protein" evidence="1">
    <location>
        <begin position="29"/>
        <end position="252"/>
    </location>
</feature>
<feature type="non-terminal residue" evidence="2">
    <location>
        <position position="252"/>
    </location>
</feature>
<sequence>MGASPRTLAVWMLVTAAFVLLSPPLVSAQTPTLTPVDDGPSLPSRDTCVNQTDDGIPDEEALTVDCPAGETPAAASPVAADGKLPSAADGDLLTGTFYFLNKPPTLVRDGVLTPCAAVVTIAPGSLTYHGTRGPGQGQVDQDGENAYFSLPSSAVAINGVPCTAPDNVTLKVYYDSPGEPAIGVEGHTFKDFTCGVWGNVALQWFVVPVRRVAWLFFQKPGPDPSDWSCLESGLYECAMTRPLCRGGVLDLA</sequence>
<evidence type="ECO:0000313" key="3">
    <source>
        <dbReference type="Proteomes" id="UP000218209"/>
    </source>
</evidence>
<proteinExistence type="predicted"/>
<evidence type="ECO:0008006" key="4">
    <source>
        <dbReference type="Google" id="ProtNLM"/>
    </source>
</evidence>